<gene>
    <name evidence="1" type="ORF">ROZALSC1DRAFT_28251</name>
</gene>
<sequence length="335" mass="39118">MTEMLGKSDLNALGFENNEYAHNDSHIPKNMLDKLYETMDTFLIRKESAKLIWRNWISFKEKRIFYAIKESLRRAEFLLTKALIKRLNTQEAEIISDPTSNARIRFRLSGISFPPVIVFKIFTQTNSVQYFSGHKIILTGSKADFQSCREMGTRKYLEKIIFEKFVNEKHPEIHDLYDATNAKEYIRYLNSLDERPQELGGRGNTWRELNLDLMNSSYWSTKVKRNNLISFIDEEIMQIANKHNQNRVEYPITFNKAVTNKNKRRKRIEKMKKIYGLGGTEDYTDKLIKASCLPMRDSSNADMGLLKISLKKICTNGLALFHLNNISMNGMIWGL</sequence>
<reference evidence="2" key="1">
    <citation type="journal article" date="2018" name="Nat. Microbiol.">
        <title>Leveraging single-cell genomics to expand the fungal tree of life.</title>
        <authorList>
            <person name="Ahrendt S.R."/>
            <person name="Quandt C.A."/>
            <person name="Ciobanu D."/>
            <person name="Clum A."/>
            <person name="Salamov A."/>
            <person name="Andreopoulos B."/>
            <person name="Cheng J.F."/>
            <person name="Woyke T."/>
            <person name="Pelin A."/>
            <person name="Henrissat B."/>
            <person name="Reynolds N.K."/>
            <person name="Benny G.L."/>
            <person name="Smith M.E."/>
            <person name="James T.Y."/>
            <person name="Grigoriev I.V."/>
        </authorList>
    </citation>
    <scope>NUCLEOTIDE SEQUENCE [LARGE SCALE GENOMIC DNA]</scope>
    <source>
        <strain evidence="2">CSF55</strain>
    </source>
</reference>
<dbReference type="EMBL" id="ML005092">
    <property type="protein sequence ID" value="RKP20244.1"/>
    <property type="molecule type" value="Genomic_DNA"/>
</dbReference>
<dbReference type="AlphaFoldDB" id="A0A4P9YL77"/>
<organism evidence="1 2">
    <name type="scientific">Rozella allomycis (strain CSF55)</name>
    <dbReference type="NCBI Taxonomy" id="988480"/>
    <lineage>
        <taxon>Eukaryota</taxon>
        <taxon>Fungi</taxon>
        <taxon>Fungi incertae sedis</taxon>
        <taxon>Cryptomycota</taxon>
        <taxon>Cryptomycota incertae sedis</taxon>
        <taxon>Rozella</taxon>
    </lineage>
</organism>
<accession>A0A4P9YL77</accession>
<evidence type="ECO:0000313" key="1">
    <source>
        <dbReference type="EMBL" id="RKP20244.1"/>
    </source>
</evidence>
<evidence type="ECO:0000313" key="2">
    <source>
        <dbReference type="Proteomes" id="UP000281549"/>
    </source>
</evidence>
<proteinExistence type="predicted"/>
<dbReference type="Proteomes" id="UP000281549">
    <property type="component" value="Unassembled WGS sequence"/>
</dbReference>
<protein>
    <submittedName>
        <fullName evidence="1">Uncharacterized protein</fullName>
    </submittedName>
</protein>
<dbReference type="PANTHER" id="PTHR33504">
    <property type="entry name" value="NADH DEHYDROGENASE (UBIQUINONE) 1 BETA SUBCOMPLEX, 4"/>
    <property type="match status" value="1"/>
</dbReference>
<dbReference type="PANTHER" id="PTHR33504:SF1">
    <property type="entry name" value="FAMILY WITH SEQUENCE SIMILARITY 90, MEMBER A1B"/>
    <property type="match status" value="1"/>
</dbReference>
<name>A0A4P9YL77_ROZAC</name>